<dbReference type="InterPro" id="IPR009001">
    <property type="entry name" value="Transl_elong_EF1A/Init_IF2_C"/>
</dbReference>
<evidence type="ECO:0000256" key="4">
    <source>
        <dbReference type="ARBA" id="ARBA00022917"/>
    </source>
</evidence>
<dbReference type="OrthoDB" id="5570111at2759"/>
<dbReference type="InterPro" id="IPR009000">
    <property type="entry name" value="Transl_B-barrel_sf"/>
</dbReference>
<dbReference type="GO" id="GO:0003746">
    <property type="term" value="F:translation elongation factor activity"/>
    <property type="evidence" value="ECO:0007669"/>
    <property type="project" value="UniProtKB-KW"/>
</dbReference>
<keyword evidence="5" id="KW-0342">GTP-binding</keyword>
<evidence type="ECO:0000313" key="7">
    <source>
        <dbReference type="EMBL" id="KAH7298717.1"/>
    </source>
</evidence>
<evidence type="ECO:0000256" key="3">
    <source>
        <dbReference type="ARBA" id="ARBA00022768"/>
    </source>
</evidence>
<dbReference type="AlphaFoldDB" id="A0A8T2RSU2"/>
<dbReference type="EMBL" id="CM035430">
    <property type="protein sequence ID" value="KAH7298717.1"/>
    <property type="molecule type" value="Genomic_DNA"/>
</dbReference>
<proteinExistence type="inferred from homology"/>
<gene>
    <name evidence="7" type="ORF">KP509_25G056000</name>
</gene>
<keyword evidence="4" id="KW-0648">Protein biosynthesis</keyword>
<keyword evidence="8" id="KW-1185">Reference proteome</keyword>
<dbReference type="Proteomes" id="UP000825935">
    <property type="component" value="Chromosome 25"/>
</dbReference>
<dbReference type="PANTHER" id="PTHR44830">
    <property type="entry name" value="ELONGATION FACTOR 1 ALPHA"/>
    <property type="match status" value="1"/>
</dbReference>
<dbReference type="PANTHER" id="PTHR44830:SF1">
    <property type="entry name" value="TR-TYPE G DOMAIN-CONTAINING PROTEIN"/>
    <property type="match status" value="1"/>
</dbReference>
<evidence type="ECO:0000256" key="1">
    <source>
        <dbReference type="ARBA" id="ARBA00007249"/>
    </source>
</evidence>
<evidence type="ECO:0000256" key="2">
    <source>
        <dbReference type="ARBA" id="ARBA00022741"/>
    </source>
</evidence>
<dbReference type="SUPFAM" id="SSF50465">
    <property type="entry name" value="EF-Tu/eEF-1alpha/eIF2-gamma C-terminal domain"/>
    <property type="match status" value="1"/>
</dbReference>
<comment type="similarity">
    <text evidence="1">Belongs to the TRAFAC class translation factor GTPase superfamily. Classic translation factor GTPase family. EF-Tu/EF-1A subfamily.</text>
</comment>
<evidence type="ECO:0000313" key="8">
    <source>
        <dbReference type="Proteomes" id="UP000825935"/>
    </source>
</evidence>
<reference evidence="7" key="1">
    <citation type="submission" date="2021-08" db="EMBL/GenBank/DDBJ databases">
        <title>WGS assembly of Ceratopteris richardii.</title>
        <authorList>
            <person name="Marchant D.B."/>
            <person name="Chen G."/>
            <person name="Jenkins J."/>
            <person name="Shu S."/>
            <person name="Leebens-Mack J."/>
            <person name="Grimwood J."/>
            <person name="Schmutz J."/>
            <person name="Soltis P."/>
            <person name="Soltis D."/>
            <person name="Chen Z.-H."/>
        </authorList>
    </citation>
    <scope>NUCLEOTIDE SEQUENCE</scope>
    <source>
        <strain evidence="7">Whitten #5841</strain>
        <tissue evidence="7">Leaf</tissue>
    </source>
</reference>
<dbReference type="SUPFAM" id="SSF50447">
    <property type="entry name" value="Translation proteins"/>
    <property type="match status" value="1"/>
</dbReference>
<evidence type="ECO:0000256" key="5">
    <source>
        <dbReference type="ARBA" id="ARBA00023134"/>
    </source>
</evidence>
<organism evidence="7 8">
    <name type="scientific">Ceratopteris richardii</name>
    <name type="common">Triangle waterfern</name>
    <dbReference type="NCBI Taxonomy" id="49495"/>
    <lineage>
        <taxon>Eukaryota</taxon>
        <taxon>Viridiplantae</taxon>
        <taxon>Streptophyta</taxon>
        <taxon>Embryophyta</taxon>
        <taxon>Tracheophyta</taxon>
        <taxon>Polypodiopsida</taxon>
        <taxon>Polypodiidae</taxon>
        <taxon>Polypodiales</taxon>
        <taxon>Pteridineae</taxon>
        <taxon>Pteridaceae</taxon>
        <taxon>Parkerioideae</taxon>
        <taxon>Ceratopteris</taxon>
    </lineage>
</organism>
<dbReference type="Pfam" id="PF22594">
    <property type="entry name" value="GTP-eEF1A_C"/>
    <property type="match status" value="1"/>
</dbReference>
<evidence type="ECO:0000259" key="6">
    <source>
        <dbReference type="Pfam" id="PF22594"/>
    </source>
</evidence>
<accession>A0A8T2RSU2</accession>
<dbReference type="Gene3D" id="2.40.30.10">
    <property type="entry name" value="Translation factors"/>
    <property type="match status" value="2"/>
</dbReference>
<dbReference type="GO" id="GO:0005525">
    <property type="term" value="F:GTP binding"/>
    <property type="evidence" value="ECO:0007669"/>
    <property type="project" value="UniProtKB-KW"/>
</dbReference>
<keyword evidence="3" id="KW-0251">Elongation factor</keyword>
<keyword evidence="2" id="KW-0547">Nucleotide-binding</keyword>
<dbReference type="FunFam" id="2.40.30.10:FF:000005">
    <property type="entry name" value="Elongation factor 1-alpha"/>
    <property type="match status" value="1"/>
</dbReference>
<dbReference type="InterPro" id="IPR054696">
    <property type="entry name" value="GTP-eEF1A_C"/>
</dbReference>
<feature type="domain" description="GTP-eEF1A C-terminal" evidence="6">
    <location>
        <begin position="63"/>
        <end position="163"/>
    </location>
</feature>
<comment type="caution">
    <text evidence="7">The sequence shown here is derived from an EMBL/GenBank/DDBJ whole genome shotgun (WGS) entry which is preliminary data.</text>
</comment>
<dbReference type="CDD" id="cd03705">
    <property type="entry name" value="EF1_alpha_III"/>
    <property type="match status" value="1"/>
</dbReference>
<sequence>MVVIFASTGLTTEEKSMEMHSKALAEALPGDSVEVLGMLMLRISSRGFVASDAKNDPAKEVLNFTSRVIIMNHLGQIGNGYAPVADCHISHIANVIVEILIKIDRLSCKELEKEPKWFKNGAARFVRMIPTRPMTVKIFAEYPALGRFSDVDMRQTVAVGVIKAIEKCL</sequence>
<protein>
    <recommendedName>
        <fullName evidence="6">GTP-eEF1A C-terminal domain-containing protein</fullName>
    </recommendedName>
</protein>
<name>A0A8T2RSU2_CERRI</name>